<sequence length="135" mass="13608">MSTMRRILGDRLSGGIFAALVAYVLAVQGLLSAFAQGALAAPRPDTGFVICSLAGGVSARPDRSHLPLERAAHHCCAALCHAAAAHSPALPAADAAPAFLSREGGKPQAFSPHVPLLPAALGLAAEARAPPFLSA</sequence>
<keyword evidence="2" id="KW-1185">Reference proteome</keyword>
<gene>
    <name evidence="1" type="ORF">ACFFJ2_03700</name>
</gene>
<organism evidence="1 2">
    <name type="scientific">Chelativorans intermedius</name>
    <dbReference type="NCBI Taxonomy" id="515947"/>
    <lineage>
        <taxon>Bacteria</taxon>
        <taxon>Pseudomonadati</taxon>
        <taxon>Pseudomonadota</taxon>
        <taxon>Alphaproteobacteria</taxon>
        <taxon>Hyphomicrobiales</taxon>
        <taxon>Phyllobacteriaceae</taxon>
        <taxon>Chelativorans</taxon>
    </lineage>
</organism>
<name>A0ABV6D4E9_9HYPH</name>
<proteinExistence type="predicted"/>
<dbReference type="EMBL" id="JBHLXD010000004">
    <property type="protein sequence ID" value="MFC0207502.1"/>
    <property type="molecule type" value="Genomic_DNA"/>
</dbReference>
<comment type="caution">
    <text evidence="1">The sequence shown here is derived from an EMBL/GenBank/DDBJ whole genome shotgun (WGS) entry which is preliminary data.</text>
</comment>
<accession>A0ABV6D4E9</accession>
<protein>
    <recommendedName>
        <fullName evidence="3">DUF2946 domain-containing protein</fullName>
    </recommendedName>
</protein>
<dbReference type="RefSeq" id="WP_261519236.1">
    <property type="nucleotide sequence ID" value="NZ_JAODNW010000003.1"/>
</dbReference>
<evidence type="ECO:0008006" key="3">
    <source>
        <dbReference type="Google" id="ProtNLM"/>
    </source>
</evidence>
<reference evidence="1 2" key="1">
    <citation type="submission" date="2024-09" db="EMBL/GenBank/DDBJ databases">
        <authorList>
            <person name="Sun Q."/>
            <person name="Mori K."/>
        </authorList>
    </citation>
    <scope>NUCLEOTIDE SEQUENCE [LARGE SCALE GENOMIC DNA]</scope>
    <source>
        <strain evidence="1 2">CCM 8543</strain>
    </source>
</reference>
<dbReference type="Proteomes" id="UP001589755">
    <property type="component" value="Unassembled WGS sequence"/>
</dbReference>
<evidence type="ECO:0000313" key="1">
    <source>
        <dbReference type="EMBL" id="MFC0207502.1"/>
    </source>
</evidence>
<evidence type="ECO:0000313" key="2">
    <source>
        <dbReference type="Proteomes" id="UP001589755"/>
    </source>
</evidence>